<proteinExistence type="predicted"/>
<gene>
    <name evidence="2" type="ORF">SDC9_95802</name>
</gene>
<evidence type="ECO:0000256" key="1">
    <source>
        <dbReference type="SAM" id="MobiDB-lite"/>
    </source>
</evidence>
<reference evidence="2" key="1">
    <citation type="submission" date="2019-08" db="EMBL/GenBank/DDBJ databases">
        <authorList>
            <person name="Kucharzyk K."/>
            <person name="Murdoch R.W."/>
            <person name="Higgins S."/>
            <person name="Loffler F."/>
        </authorList>
    </citation>
    <scope>NUCLEOTIDE SEQUENCE</scope>
</reference>
<dbReference type="EMBL" id="VSSQ01012371">
    <property type="protein sequence ID" value="MPM49074.1"/>
    <property type="molecule type" value="Genomic_DNA"/>
</dbReference>
<feature type="region of interest" description="Disordered" evidence="1">
    <location>
        <begin position="399"/>
        <end position="423"/>
    </location>
</feature>
<comment type="caution">
    <text evidence="2">The sequence shown here is derived from an EMBL/GenBank/DDBJ whole genome shotgun (WGS) entry which is preliminary data.</text>
</comment>
<organism evidence="2">
    <name type="scientific">bioreactor metagenome</name>
    <dbReference type="NCBI Taxonomy" id="1076179"/>
    <lineage>
        <taxon>unclassified sequences</taxon>
        <taxon>metagenomes</taxon>
        <taxon>ecological metagenomes</taxon>
    </lineage>
</organism>
<protein>
    <submittedName>
        <fullName evidence="2">Uncharacterized protein</fullName>
    </submittedName>
</protein>
<accession>A0A645AHE7</accession>
<dbReference type="AlphaFoldDB" id="A0A645AHE7"/>
<sequence length="456" mass="50712">MDRVAFEDVIFGGDELHLRMLRRHCVQLGQRHFRGHIQQGPVAAVLQPAGHHHRQSGGGGHGEELFQRRFRPIVTVIPRQQPDRLETETLHALSEIAFPIRVDGIHRADSDIIRTAEFAQRGVKLAIAFMRIPVAGAVDIAHRPAPDADGGVHLRQFGQSPERKPAEWKVTDGAVDVEALHDSDIPPADDPFEIAAINQSGLRGRQIGLGIFADGFGESVIAAEKHLARADGVDHLAHQSQIEVGTADVAVVIFTSGQPHLAQRPINVAAADMAMDEGRLRITPRRRRQHRGGGEIGLGSADGVGIAIGRVHQHRDAAFAAALQHRRHRRIVDPVLMVELDAEHAALPDAAVDFGQRLADIPRIDETEAADPRRIAHRFQNQVVGRPELRRVRRRFRNRQRQRHFPNPDAIHQRQHPVDPGGVKRLAGKPQMRMGVDRPERFIQSGCLHFHIHHHP</sequence>
<evidence type="ECO:0000313" key="2">
    <source>
        <dbReference type="EMBL" id="MPM49074.1"/>
    </source>
</evidence>
<name>A0A645AHE7_9ZZZZ</name>